<dbReference type="EMBL" id="JAWWNJ010000095">
    <property type="protein sequence ID" value="KAK6996883.1"/>
    <property type="molecule type" value="Genomic_DNA"/>
</dbReference>
<evidence type="ECO:0000313" key="1">
    <source>
        <dbReference type="EMBL" id="KAK6996883.1"/>
    </source>
</evidence>
<name>A0AAW0A0M4_9AGAR</name>
<dbReference type="AlphaFoldDB" id="A0AAW0A0M4"/>
<sequence>MCIGISRWPCSSFSVSLKYINSTHSAATPYADQAKYLRLILFWQQLLLRFPFASDVVDLASWRTRELRSEAEQLLRGVLCPQRRLRLLLFSLELRSCLRLRRLRISHSTMTPVLRTQDTRRLREAQGDVACVDAHSGRREAEMGDVQRALFVWEFLLYEPLQFGFRFASKEGNEAILHPYLPRPATSNSLLIDRVDFSASPEGVEPIALVVYAESRYPVQRRPPSELPFATLVAGVSDANERFGRDFGLIDGPGPSGGPSPWTVLSSLRDLPCRPLHAPRPAHWHIPSSSHGPYLRPQRISSPAAGRTPSCRLRSCRRSEGPRFMSTCRFSFHFISLRAHHSLSSRPLFLSSCARLFDKAASTSRVMIHFLSTVCIRGVVVALCIDVNGG</sequence>
<evidence type="ECO:0000313" key="2">
    <source>
        <dbReference type="Proteomes" id="UP001362999"/>
    </source>
</evidence>
<gene>
    <name evidence="1" type="ORF">R3P38DRAFT_3287192</name>
</gene>
<reference evidence="1 2" key="1">
    <citation type="journal article" date="2024" name="J Genomics">
        <title>Draft genome sequencing and assembly of Favolaschia claudopus CIRM-BRFM 2984 isolated from oak limbs.</title>
        <authorList>
            <person name="Navarro D."/>
            <person name="Drula E."/>
            <person name="Chaduli D."/>
            <person name="Cazenave R."/>
            <person name="Ahrendt S."/>
            <person name="Wang J."/>
            <person name="Lipzen A."/>
            <person name="Daum C."/>
            <person name="Barry K."/>
            <person name="Grigoriev I.V."/>
            <person name="Favel A."/>
            <person name="Rosso M.N."/>
            <person name="Martin F."/>
        </authorList>
    </citation>
    <scope>NUCLEOTIDE SEQUENCE [LARGE SCALE GENOMIC DNA]</scope>
    <source>
        <strain evidence="1 2">CIRM-BRFM 2984</strain>
    </source>
</reference>
<protein>
    <submittedName>
        <fullName evidence="1">Uncharacterized protein</fullName>
    </submittedName>
</protein>
<proteinExistence type="predicted"/>
<dbReference type="Proteomes" id="UP001362999">
    <property type="component" value="Unassembled WGS sequence"/>
</dbReference>
<accession>A0AAW0A0M4</accession>
<keyword evidence="2" id="KW-1185">Reference proteome</keyword>
<organism evidence="1 2">
    <name type="scientific">Favolaschia claudopus</name>
    <dbReference type="NCBI Taxonomy" id="2862362"/>
    <lineage>
        <taxon>Eukaryota</taxon>
        <taxon>Fungi</taxon>
        <taxon>Dikarya</taxon>
        <taxon>Basidiomycota</taxon>
        <taxon>Agaricomycotina</taxon>
        <taxon>Agaricomycetes</taxon>
        <taxon>Agaricomycetidae</taxon>
        <taxon>Agaricales</taxon>
        <taxon>Marasmiineae</taxon>
        <taxon>Mycenaceae</taxon>
        <taxon>Favolaschia</taxon>
    </lineage>
</organism>
<comment type="caution">
    <text evidence="1">The sequence shown here is derived from an EMBL/GenBank/DDBJ whole genome shotgun (WGS) entry which is preliminary data.</text>
</comment>